<dbReference type="PANTHER" id="PTHR48027">
    <property type="entry name" value="HETEROGENEOUS NUCLEAR RIBONUCLEOPROTEIN 87F-RELATED"/>
    <property type="match status" value="1"/>
</dbReference>
<feature type="domain" description="RRM" evidence="3">
    <location>
        <begin position="12"/>
        <end position="90"/>
    </location>
</feature>
<feature type="domain" description="RRM" evidence="3">
    <location>
        <begin position="101"/>
        <end position="177"/>
    </location>
</feature>
<dbReference type="FunFam" id="3.30.70.330:FF:000552">
    <property type="entry name" value="RNA recognition motif domain containing protein"/>
    <property type="match status" value="1"/>
</dbReference>
<evidence type="ECO:0000259" key="3">
    <source>
        <dbReference type="PROSITE" id="PS50102"/>
    </source>
</evidence>
<dbReference type="CDD" id="cd00590">
    <property type="entry name" value="RRM_SF"/>
    <property type="match status" value="1"/>
</dbReference>
<evidence type="ECO:0000256" key="2">
    <source>
        <dbReference type="PROSITE-ProRule" id="PRU00176"/>
    </source>
</evidence>
<evidence type="ECO:0000256" key="1">
    <source>
        <dbReference type="ARBA" id="ARBA00022884"/>
    </source>
</evidence>
<dbReference type="SUPFAM" id="SSF54928">
    <property type="entry name" value="RNA-binding domain, RBD"/>
    <property type="match status" value="2"/>
</dbReference>
<dbReference type="EMBL" id="BDEQ01000001">
    <property type="protein sequence ID" value="GAT98823.1"/>
    <property type="molecule type" value="Genomic_DNA"/>
</dbReference>
<proteinExistence type="predicted"/>
<dbReference type="Pfam" id="PF00076">
    <property type="entry name" value="RRM_1"/>
    <property type="match status" value="2"/>
</dbReference>
<dbReference type="InterPro" id="IPR035979">
    <property type="entry name" value="RBD_domain_sf"/>
</dbReference>
<keyword evidence="1 2" id="KW-0694">RNA-binding</keyword>
<dbReference type="InterPro" id="IPR000504">
    <property type="entry name" value="RRM_dom"/>
</dbReference>
<dbReference type="GO" id="GO:0003723">
    <property type="term" value="F:RNA binding"/>
    <property type="evidence" value="ECO:0007669"/>
    <property type="project" value="UniProtKB-UniRule"/>
</dbReference>
<dbReference type="VEuPathDB" id="AmoebaDB:KM1_087160"/>
<dbReference type="AlphaFoldDB" id="A0A5K1V3B2"/>
<dbReference type="VEuPathDB" id="AmoebaDB:EHI8A_041990"/>
<comment type="caution">
    <text evidence="4">The sequence shown here is derived from an EMBL/GenBank/DDBJ whole genome shotgun (WGS) entry which is preliminary data.</text>
</comment>
<dbReference type="VEuPathDB" id="AmoebaDB:EHI_196590"/>
<gene>
    <name evidence="4" type="ORF">CL6EHI_196590</name>
</gene>
<evidence type="ECO:0000313" key="4">
    <source>
        <dbReference type="EMBL" id="GAT98823.1"/>
    </source>
</evidence>
<protein>
    <submittedName>
        <fullName evidence="4">RNA recognition motif domain containing protein</fullName>
    </submittedName>
</protein>
<dbReference type="FunFam" id="3.30.70.330:FF:000664">
    <property type="entry name" value="RNA recognition motif domain containing protein"/>
    <property type="match status" value="1"/>
</dbReference>
<dbReference type="InterPro" id="IPR052462">
    <property type="entry name" value="SLIRP/GR-RBP-like"/>
</dbReference>
<reference evidence="4 5" key="1">
    <citation type="submission" date="2016-05" db="EMBL/GenBank/DDBJ databases">
        <title>First whole genome sequencing of Entamoeba histolytica HM1:IMSS-clone-6.</title>
        <authorList>
            <person name="Mukherjee Avik.K."/>
            <person name="Izumyama S."/>
            <person name="Nakada-Tsukui K."/>
            <person name="Nozaki T."/>
        </authorList>
    </citation>
    <scope>NUCLEOTIDE SEQUENCE [LARGE SCALE GENOMIC DNA]</scope>
    <source>
        <strain evidence="4 5">HM1:IMSS clone 6</strain>
    </source>
</reference>
<accession>A0A5K1V3B2</accession>
<evidence type="ECO:0000313" key="5">
    <source>
        <dbReference type="Proteomes" id="UP000078387"/>
    </source>
</evidence>
<name>A0A5K1V3B2_ENTHI</name>
<organism evidence="4 5">
    <name type="scientific">Entamoeba histolytica</name>
    <dbReference type="NCBI Taxonomy" id="5759"/>
    <lineage>
        <taxon>Eukaryota</taxon>
        <taxon>Amoebozoa</taxon>
        <taxon>Evosea</taxon>
        <taxon>Archamoebae</taxon>
        <taxon>Mastigamoebida</taxon>
        <taxon>Entamoebidae</taxon>
        <taxon>Entamoeba</taxon>
    </lineage>
</organism>
<dbReference type="VEuPathDB" id="AmoebaDB:EHI5A_074340"/>
<dbReference type="OMA" id="PICSPMI"/>
<dbReference type="Gene3D" id="3.30.70.330">
    <property type="match status" value="2"/>
</dbReference>
<dbReference type="SMART" id="SM00360">
    <property type="entry name" value="RRM"/>
    <property type="match status" value="2"/>
</dbReference>
<dbReference type="PROSITE" id="PS50102">
    <property type="entry name" value="RRM"/>
    <property type="match status" value="2"/>
</dbReference>
<dbReference type="Proteomes" id="UP000078387">
    <property type="component" value="Unassembled WGS sequence"/>
</dbReference>
<sequence length="335" mass="37602">MQKPETKVNCTSTLFFARLGAIKQQELRQYCEKFGDVKDVTIITDSKTMKSKGCGFVKFVNHVSAKKCLDASQKHIDPSKKGWVVEWAKSTQIKEIDLDKFTLYITGITKEICTEEKLRNKFSKYGQIESITIPTVNGTVQYAFICFSTTEAAANALNNENGTDWDGNVLVVEYSEATESKRIRRQKASMKKLGFPTDMFPVISPICSPLISMNMGFNDPEDKENSPTNSSVDDSMSYILGQKKEEEQQEEENIVGDEIADEDILDILLSHPTTPMNFPVSKSASPFWDMGCSDGEENPSEENLSILNELRSAKDQNDEETVATEVPHFVHSLLM</sequence>
<dbReference type="InterPro" id="IPR012677">
    <property type="entry name" value="Nucleotide-bd_a/b_plait_sf"/>
</dbReference>
<dbReference type="VEuPathDB" id="AmoebaDB:EHI7A_103250"/>